<protein>
    <submittedName>
        <fullName evidence="1">Uncharacterized protein</fullName>
    </submittedName>
</protein>
<reference evidence="1 2" key="1">
    <citation type="submission" date="2011-02" db="EMBL/GenBank/DDBJ databases">
        <title>The Genome Sequence of Sphaeroforma arctica JP610.</title>
        <authorList>
            <consortium name="The Broad Institute Genome Sequencing Platform"/>
            <person name="Russ C."/>
            <person name="Cuomo C."/>
            <person name="Young S.K."/>
            <person name="Zeng Q."/>
            <person name="Gargeya S."/>
            <person name="Alvarado L."/>
            <person name="Berlin A."/>
            <person name="Chapman S.B."/>
            <person name="Chen Z."/>
            <person name="Freedman E."/>
            <person name="Gellesch M."/>
            <person name="Goldberg J."/>
            <person name="Griggs A."/>
            <person name="Gujja S."/>
            <person name="Heilman E."/>
            <person name="Heiman D."/>
            <person name="Howarth C."/>
            <person name="Mehta T."/>
            <person name="Neiman D."/>
            <person name="Pearson M."/>
            <person name="Roberts A."/>
            <person name="Saif S."/>
            <person name="Shea T."/>
            <person name="Shenoy N."/>
            <person name="Sisk P."/>
            <person name="Stolte C."/>
            <person name="Sykes S."/>
            <person name="White J."/>
            <person name="Yandava C."/>
            <person name="Burger G."/>
            <person name="Gray M.W."/>
            <person name="Holland P.W.H."/>
            <person name="King N."/>
            <person name="Lang F.B.F."/>
            <person name="Roger A.J."/>
            <person name="Ruiz-Trillo I."/>
            <person name="Haas B."/>
            <person name="Nusbaum C."/>
            <person name="Birren B."/>
        </authorList>
    </citation>
    <scope>NUCLEOTIDE SEQUENCE [LARGE SCALE GENOMIC DNA]</scope>
    <source>
        <strain evidence="1 2">JP610</strain>
    </source>
</reference>
<name>A0A0L0FT75_9EUKA</name>
<dbReference type="Proteomes" id="UP000054560">
    <property type="component" value="Unassembled WGS sequence"/>
</dbReference>
<organism evidence="1 2">
    <name type="scientific">Sphaeroforma arctica JP610</name>
    <dbReference type="NCBI Taxonomy" id="667725"/>
    <lineage>
        <taxon>Eukaryota</taxon>
        <taxon>Ichthyosporea</taxon>
        <taxon>Ichthyophonida</taxon>
        <taxon>Sphaeroforma</taxon>
    </lineage>
</organism>
<accession>A0A0L0FT75</accession>
<proteinExistence type="predicted"/>
<dbReference type="EMBL" id="KQ242354">
    <property type="protein sequence ID" value="KNC79158.1"/>
    <property type="molecule type" value="Genomic_DNA"/>
</dbReference>
<dbReference type="AlphaFoldDB" id="A0A0L0FT75"/>
<sequence>MGTAWEKLAAAAILRDEDVVSCMTQSEVIETVAHPNEKSVRRGMPAEEEGIKTTPVSAVSALTFTTQPWKAAKGMLSKSLQHAEAWFREGHLPARVGGRWELWRILGWEQPRKARVRNHSVICTIVV</sequence>
<dbReference type="GeneID" id="25908942"/>
<gene>
    <name evidence="1" type="ORF">SARC_08438</name>
</gene>
<dbReference type="RefSeq" id="XP_014153060.1">
    <property type="nucleotide sequence ID" value="XM_014297585.1"/>
</dbReference>
<keyword evidence="2" id="KW-1185">Reference proteome</keyword>
<evidence type="ECO:0000313" key="2">
    <source>
        <dbReference type="Proteomes" id="UP000054560"/>
    </source>
</evidence>
<evidence type="ECO:0000313" key="1">
    <source>
        <dbReference type="EMBL" id="KNC79158.1"/>
    </source>
</evidence>